<accession>A0A4C1XY67</accession>
<dbReference type="Proteomes" id="UP000299102">
    <property type="component" value="Unassembled WGS sequence"/>
</dbReference>
<dbReference type="AlphaFoldDB" id="A0A4C1XY67"/>
<evidence type="ECO:0000313" key="1">
    <source>
        <dbReference type="EMBL" id="GBP67207.1"/>
    </source>
</evidence>
<reference evidence="1 2" key="1">
    <citation type="journal article" date="2019" name="Commun. Biol.">
        <title>The bagworm genome reveals a unique fibroin gene that provides high tensile strength.</title>
        <authorList>
            <person name="Kono N."/>
            <person name="Nakamura H."/>
            <person name="Ohtoshi R."/>
            <person name="Tomita M."/>
            <person name="Numata K."/>
            <person name="Arakawa K."/>
        </authorList>
    </citation>
    <scope>NUCLEOTIDE SEQUENCE [LARGE SCALE GENOMIC DNA]</scope>
</reference>
<gene>
    <name evidence="1" type="ORF">EVAR_47767_1</name>
</gene>
<name>A0A4C1XY67_EUMVA</name>
<proteinExistence type="predicted"/>
<dbReference type="EMBL" id="BGZK01000976">
    <property type="protein sequence ID" value="GBP67207.1"/>
    <property type="molecule type" value="Genomic_DNA"/>
</dbReference>
<keyword evidence="2" id="KW-1185">Reference proteome</keyword>
<evidence type="ECO:0000313" key="2">
    <source>
        <dbReference type="Proteomes" id="UP000299102"/>
    </source>
</evidence>
<protein>
    <submittedName>
        <fullName evidence="1">Uncharacterized protein</fullName>
    </submittedName>
</protein>
<organism evidence="1 2">
    <name type="scientific">Eumeta variegata</name>
    <name type="common">Bagworm moth</name>
    <name type="synonym">Eumeta japonica</name>
    <dbReference type="NCBI Taxonomy" id="151549"/>
    <lineage>
        <taxon>Eukaryota</taxon>
        <taxon>Metazoa</taxon>
        <taxon>Ecdysozoa</taxon>
        <taxon>Arthropoda</taxon>
        <taxon>Hexapoda</taxon>
        <taxon>Insecta</taxon>
        <taxon>Pterygota</taxon>
        <taxon>Neoptera</taxon>
        <taxon>Endopterygota</taxon>
        <taxon>Lepidoptera</taxon>
        <taxon>Glossata</taxon>
        <taxon>Ditrysia</taxon>
        <taxon>Tineoidea</taxon>
        <taxon>Psychidae</taxon>
        <taxon>Oiketicinae</taxon>
        <taxon>Eumeta</taxon>
    </lineage>
</organism>
<sequence length="205" mass="23232">MVALLEYYSMVLPPGKTIYSDYQQLRRLEQKVEKKLPEMINRKAAVHADASLTQVGKRQMSNAAERRGRLCLFVARSALSLALQALNGTPQSETQRCRPERKGLKLFNFIRQLNPQRMLTLRNTLLSGTSKFMGIQRFYYEHVTNHNAGFTVSAAKGLQNERRSCDAQNFSSLNYLRIMQCAGSTLPDPTFLSPACQFYTIATLS</sequence>
<comment type="caution">
    <text evidence="1">The sequence shown here is derived from an EMBL/GenBank/DDBJ whole genome shotgun (WGS) entry which is preliminary data.</text>
</comment>